<keyword evidence="6" id="KW-0508">mRNA splicing</keyword>
<evidence type="ECO:0000313" key="9">
    <source>
        <dbReference type="EMBL" id="KAL1122150.1"/>
    </source>
</evidence>
<dbReference type="AlphaFoldDB" id="A0ABD0Y409"/>
<feature type="compositionally biased region" description="Basic residues" evidence="8">
    <location>
        <begin position="25"/>
        <end position="40"/>
    </location>
</feature>
<reference evidence="9 10" key="1">
    <citation type="submission" date="2024-07" db="EMBL/GenBank/DDBJ databases">
        <title>Chromosome-level genome assembly of the water stick insect Ranatra chinensis (Heteroptera: Nepidae).</title>
        <authorList>
            <person name="Liu X."/>
        </authorList>
    </citation>
    <scope>NUCLEOTIDE SEQUENCE [LARGE SCALE GENOMIC DNA]</scope>
    <source>
        <strain evidence="9">Cailab_2021Rc</strain>
        <tissue evidence="9">Muscle</tissue>
    </source>
</reference>
<evidence type="ECO:0000256" key="4">
    <source>
        <dbReference type="ARBA" id="ARBA00017993"/>
    </source>
</evidence>
<organism evidence="9 10">
    <name type="scientific">Ranatra chinensis</name>
    <dbReference type="NCBI Taxonomy" id="642074"/>
    <lineage>
        <taxon>Eukaryota</taxon>
        <taxon>Metazoa</taxon>
        <taxon>Ecdysozoa</taxon>
        <taxon>Arthropoda</taxon>
        <taxon>Hexapoda</taxon>
        <taxon>Insecta</taxon>
        <taxon>Pterygota</taxon>
        <taxon>Neoptera</taxon>
        <taxon>Paraneoptera</taxon>
        <taxon>Hemiptera</taxon>
        <taxon>Heteroptera</taxon>
        <taxon>Panheteroptera</taxon>
        <taxon>Nepomorpha</taxon>
        <taxon>Nepidae</taxon>
        <taxon>Ranatrinae</taxon>
        <taxon>Ranatra</taxon>
    </lineage>
</organism>
<evidence type="ECO:0000256" key="2">
    <source>
        <dbReference type="ARBA" id="ARBA00004604"/>
    </source>
</evidence>
<accession>A0ABD0Y409</accession>
<dbReference type="GO" id="GO:0006397">
    <property type="term" value="P:mRNA processing"/>
    <property type="evidence" value="ECO:0007669"/>
    <property type="project" value="UniProtKB-KW"/>
</dbReference>
<evidence type="ECO:0000256" key="6">
    <source>
        <dbReference type="ARBA" id="ARBA00023187"/>
    </source>
</evidence>
<dbReference type="GO" id="GO:0005730">
    <property type="term" value="C:nucleolus"/>
    <property type="evidence" value="ECO:0007669"/>
    <property type="project" value="UniProtKB-SubCell"/>
</dbReference>
<dbReference type="GO" id="GO:0008380">
    <property type="term" value="P:RNA splicing"/>
    <property type="evidence" value="ECO:0007669"/>
    <property type="project" value="UniProtKB-KW"/>
</dbReference>
<evidence type="ECO:0000256" key="8">
    <source>
        <dbReference type="SAM" id="MobiDB-lite"/>
    </source>
</evidence>
<evidence type="ECO:0000256" key="7">
    <source>
        <dbReference type="ARBA" id="ARBA00023242"/>
    </source>
</evidence>
<feature type="compositionally biased region" description="Basic residues" evidence="8">
    <location>
        <begin position="50"/>
        <end position="72"/>
    </location>
</feature>
<evidence type="ECO:0000256" key="5">
    <source>
        <dbReference type="ARBA" id="ARBA00022664"/>
    </source>
</evidence>
<name>A0ABD0Y409_9HEMI</name>
<proteinExistence type="inferred from homology"/>
<dbReference type="InterPro" id="IPR019532">
    <property type="entry name" value="Nucl_RNA-splicing_assoc_SR-25"/>
</dbReference>
<sequence>MKRRKNDEDGPTRKKKKADYDISQRKKLGKKKKKKKKKYSRSSSSEDSSKKRRRHKEKKKLKKRKRKSKKLEKKLETKKEKSKVKILDGGTEKFCGPEIPQEYLEKSKRMAPMTKEEWEKKQSEVRRVLDNETGRYRMIRGDGEVLEEIVSKDRHKEINRQATLNDGSFFQTQIGRKIS</sequence>
<dbReference type="EMBL" id="JBFDAA010000014">
    <property type="protein sequence ID" value="KAL1122150.1"/>
    <property type="molecule type" value="Genomic_DNA"/>
</dbReference>
<comment type="caution">
    <text evidence="9">The sequence shown here is derived from an EMBL/GenBank/DDBJ whole genome shotgun (WGS) entry which is preliminary data.</text>
</comment>
<feature type="compositionally biased region" description="Basic and acidic residues" evidence="8">
    <location>
        <begin position="73"/>
        <end position="83"/>
    </location>
</feature>
<evidence type="ECO:0000256" key="3">
    <source>
        <dbReference type="ARBA" id="ARBA00006852"/>
    </source>
</evidence>
<comment type="subcellular location">
    <subcellularLocation>
        <location evidence="1">Nucleus speckle</location>
    </subcellularLocation>
    <subcellularLocation>
        <location evidence="2">Nucleus</location>
        <location evidence="2">Nucleolus</location>
    </subcellularLocation>
</comment>
<protein>
    <recommendedName>
        <fullName evidence="4">ADP-ribosylation factor-like protein 6-interacting protein 4</fullName>
    </recommendedName>
</protein>
<evidence type="ECO:0000313" key="10">
    <source>
        <dbReference type="Proteomes" id="UP001558652"/>
    </source>
</evidence>
<comment type="similarity">
    <text evidence="3">Belongs to the ARL6IP4 family.</text>
</comment>
<keyword evidence="10" id="KW-1185">Reference proteome</keyword>
<dbReference type="GO" id="GO:0016607">
    <property type="term" value="C:nuclear speck"/>
    <property type="evidence" value="ECO:0007669"/>
    <property type="project" value="UniProtKB-SubCell"/>
</dbReference>
<feature type="region of interest" description="Disordered" evidence="8">
    <location>
        <begin position="1"/>
        <end position="83"/>
    </location>
</feature>
<feature type="compositionally biased region" description="Basic and acidic residues" evidence="8">
    <location>
        <begin position="1"/>
        <end position="24"/>
    </location>
</feature>
<gene>
    <name evidence="9" type="ORF">AAG570_003555</name>
</gene>
<dbReference type="Proteomes" id="UP001558652">
    <property type="component" value="Unassembled WGS sequence"/>
</dbReference>
<keyword evidence="5" id="KW-0507">mRNA processing</keyword>
<keyword evidence="7" id="KW-0539">Nucleus</keyword>
<evidence type="ECO:0000256" key="1">
    <source>
        <dbReference type="ARBA" id="ARBA00004324"/>
    </source>
</evidence>
<dbReference type="Pfam" id="PF10500">
    <property type="entry name" value="SR-25"/>
    <property type="match status" value="1"/>
</dbReference>